<comment type="caution">
    <text evidence="1">The sequence shown here is derived from an EMBL/GenBank/DDBJ whole genome shotgun (WGS) entry which is preliminary data.</text>
</comment>
<reference evidence="1" key="1">
    <citation type="journal article" date="2019" name="Sci. Rep.">
        <title>Draft genome of Tanacetum cinerariifolium, the natural source of mosquito coil.</title>
        <authorList>
            <person name="Yamashiro T."/>
            <person name="Shiraishi A."/>
            <person name="Satake H."/>
            <person name="Nakayama K."/>
        </authorList>
    </citation>
    <scope>NUCLEOTIDE SEQUENCE</scope>
</reference>
<organism evidence="1">
    <name type="scientific">Tanacetum cinerariifolium</name>
    <name type="common">Dalmatian daisy</name>
    <name type="synonym">Chrysanthemum cinerariifolium</name>
    <dbReference type="NCBI Taxonomy" id="118510"/>
    <lineage>
        <taxon>Eukaryota</taxon>
        <taxon>Viridiplantae</taxon>
        <taxon>Streptophyta</taxon>
        <taxon>Embryophyta</taxon>
        <taxon>Tracheophyta</taxon>
        <taxon>Spermatophyta</taxon>
        <taxon>Magnoliopsida</taxon>
        <taxon>eudicotyledons</taxon>
        <taxon>Gunneridae</taxon>
        <taxon>Pentapetalae</taxon>
        <taxon>asterids</taxon>
        <taxon>campanulids</taxon>
        <taxon>Asterales</taxon>
        <taxon>Asteraceae</taxon>
        <taxon>Asteroideae</taxon>
        <taxon>Anthemideae</taxon>
        <taxon>Anthemidinae</taxon>
        <taxon>Tanacetum</taxon>
    </lineage>
</organism>
<dbReference type="AlphaFoldDB" id="A0A699RUU6"/>
<accession>A0A699RUU6</accession>
<name>A0A699RUU6_TANCI</name>
<dbReference type="EMBL" id="BKCJ011121827">
    <property type="protein sequence ID" value="GFC89616.1"/>
    <property type="molecule type" value="Genomic_DNA"/>
</dbReference>
<sequence>RATPPKKVRKFKKPTSPKLTTFLVSTEEPTGKSKRVKRPAKKSIEAPIRGVVIRETLEMPLTKKKEKVDVTQGKGIKLLSQVALTEEAKFEEVRKKSIREFHKTRPSGSGTVAKIALSVAKIKPSVTSEGTGV</sequence>
<proteinExistence type="predicted"/>
<evidence type="ECO:0000313" key="1">
    <source>
        <dbReference type="EMBL" id="GFC89616.1"/>
    </source>
</evidence>
<feature type="non-terminal residue" evidence="1">
    <location>
        <position position="1"/>
    </location>
</feature>
<gene>
    <name evidence="1" type="ORF">Tci_861586</name>
</gene>
<protein>
    <submittedName>
        <fullName evidence="1">Uncharacterized protein</fullName>
    </submittedName>
</protein>